<evidence type="ECO:0000313" key="5">
    <source>
        <dbReference type="EMBL" id="KAK7485006.1"/>
    </source>
</evidence>
<comment type="caution">
    <text evidence="5">The sequence shown here is derived from an EMBL/GenBank/DDBJ whole genome shotgun (WGS) entry which is preliminary data.</text>
</comment>
<dbReference type="Proteomes" id="UP001519460">
    <property type="component" value="Unassembled WGS sequence"/>
</dbReference>
<evidence type="ECO:0000256" key="3">
    <source>
        <dbReference type="ARBA" id="ARBA00015651"/>
    </source>
</evidence>
<dbReference type="AlphaFoldDB" id="A0ABD0KCX8"/>
<dbReference type="EMBL" id="JACVVK020000201">
    <property type="protein sequence ID" value="KAK7485006.1"/>
    <property type="molecule type" value="Genomic_DNA"/>
</dbReference>
<dbReference type="InterPro" id="IPR029204">
    <property type="entry name" value="CNRIP1"/>
</dbReference>
<evidence type="ECO:0000256" key="1">
    <source>
        <dbReference type="ARBA" id="ARBA00003884"/>
    </source>
</evidence>
<accession>A0ABD0KCX8</accession>
<evidence type="ECO:0000256" key="4">
    <source>
        <dbReference type="ARBA" id="ARBA00026030"/>
    </source>
</evidence>
<proteinExistence type="inferred from homology"/>
<protein>
    <recommendedName>
        <fullName evidence="3">CB1 cannabinoid receptor-interacting protein 1</fullName>
    </recommendedName>
</protein>
<gene>
    <name evidence="5" type="ORF">BaRGS_00023784</name>
</gene>
<comment type="function">
    <text evidence="1">Suppresses cannabinoid receptor CNR1-mediated tonic inhibition of voltage-gated calcium channels.</text>
</comment>
<dbReference type="Pfam" id="PF15043">
    <property type="entry name" value="CNRIP1"/>
    <property type="match status" value="1"/>
</dbReference>
<dbReference type="PANTHER" id="PTHR31952:SF1">
    <property type="entry name" value="CB1 CANNABINOID RECEPTOR-INTERACTING PROTEIN 1"/>
    <property type="match status" value="1"/>
</dbReference>
<evidence type="ECO:0000256" key="2">
    <source>
        <dbReference type="ARBA" id="ARBA00007288"/>
    </source>
</evidence>
<name>A0ABD0KCX8_9CAEN</name>
<comment type="similarity">
    <text evidence="2">Belongs to the CNRIP family.</text>
</comment>
<comment type="subunit">
    <text evidence="4">Interacts with the cannabinoid receptor CNR1 (via C-terminus). Does not interact with cannabinoid receptor CNR2.</text>
</comment>
<sequence>MATTFQTTLEIKTHPGGEEVYHKQDGQRFGQAVTVKMNVTQAYALIVTFRPAMRLVKWTVRGEKMEFERVKPKKDDDDASIYETHWTSTGIEVCKRNTRTDMAIVFESVALPSRGPVIDYGWRRHIHCAASGVPSLSGLTAVSCFDIDTSRRLHEAAPSLHHMETLRSVSANPHGLCDQHPSVRQHPVFITWKHSGPSRLNPMVSVFRGSTQSSSHGNTPRQHPVFITWKHSGPSRLNPMVSVFRGSTQSSSHGNTPVQAAPSLHHMETLRSVSAKPPWSLCLEAAPSLHHMETLRSVSANPHEAAPSLHHMETLRSVSAKPPWSLCLEAAPSLHHMETLRSVSAKPPWSLCLEAAPSLHHMETLRSVSANPHGLCV</sequence>
<dbReference type="PANTHER" id="PTHR31952">
    <property type="entry name" value="CB1 CANNABINOID RECEPTOR-INTERACTING PROTEIN 1"/>
    <property type="match status" value="1"/>
</dbReference>
<evidence type="ECO:0000313" key="6">
    <source>
        <dbReference type="Proteomes" id="UP001519460"/>
    </source>
</evidence>
<reference evidence="5 6" key="1">
    <citation type="journal article" date="2023" name="Sci. Data">
        <title>Genome assembly of the Korean intertidal mud-creeper Batillaria attramentaria.</title>
        <authorList>
            <person name="Patra A.K."/>
            <person name="Ho P.T."/>
            <person name="Jun S."/>
            <person name="Lee S.J."/>
            <person name="Kim Y."/>
            <person name="Won Y.J."/>
        </authorList>
    </citation>
    <scope>NUCLEOTIDE SEQUENCE [LARGE SCALE GENOMIC DNA]</scope>
    <source>
        <strain evidence="5">Wonlab-2016</strain>
    </source>
</reference>
<keyword evidence="6" id="KW-1185">Reference proteome</keyword>
<organism evidence="5 6">
    <name type="scientific">Batillaria attramentaria</name>
    <dbReference type="NCBI Taxonomy" id="370345"/>
    <lineage>
        <taxon>Eukaryota</taxon>
        <taxon>Metazoa</taxon>
        <taxon>Spiralia</taxon>
        <taxon>Lophotrochozoa</taxon>
        <taxon>Mollusca</taxon>
        <taxon>Gastropoda</taxon>
        <taxon>Caenogastropoda</taxon>
        <taxon>Sorbeoconcha</taxon>
        <taxon>Cerithioidea</taxon>
        <taxon>Batillariidae</taxon>
        <taxon>Batillaria</taxon>
    </lineage>
</organism>